<protein>
    <submittedName>
        <fullName evidence="1">Uncharacterized protein</fullName>
    </submittedName>
</protein>
<reference evidence="1" key="1">
    <citation type="submission" date="2020-07" db="EMBL/GenBank/DDBJ databases">
        <title>Huge and variable diversity of episymbiotic CPR bacteria and DPANN archaea in groundwater ecosystems.</title>
        <authorList>
            <person name="He C.Y."/>
            <person name="Keren R."/>
            <person name="Whittaker M."/>
            <person name="Farag I.F."/>
            <person name="Doudna J."/>
            <person name="Cate J.H.D."/>
            <person name="Banfield J.F."/>
        </authorList>
    </citation>
    <scope>NUCLEOTIDE SEQUENCE</scope>
    <source>
        <strain evidence="1">NC_groundwater_1225_Ag_S-0.1um_56_177</strain>
    </source>
</reference>
<evidence type="ECO:0000313" key="2">
    <source>
        <dbReference type="Proteomes" id="UP000756703"/>
    </source>
</evidence>
<name>A0A933DRW4_9BACT</name>
<comment type="caution">
    <text evidence="1">The sequence shown here is derived from an EMBL/GenBank/DDBJ whole genome shotgun (WGS) entry which is preliminary data.</text>
</comment>
<accession>A0A933DRW4</accession>
<gene>
    <name evidence="1" type="ORF">HY473_00565</name>
</gene>
<dbReference type="AlphaFoldDB" id="A0A933DRW4"/>
<proteinExistence type="predicted"/>
<dbReference type="Proteomes" id="UP000756703">
    <property type="component" value="Unassembled WGS sequence"/>
</dbReference>
<dbReference type="EMBL" id="JACQMI010000005">
    <property type="protein sequence ID" value="MBI4132580.1"/>
    <property type="molecule type" value="Genomic_DNA"/>
</dbReference>
<evidence type="ECO:0000313" key="1">
    <source>
        <dbReference type="EMBL" id="MBI4132580.1"/>
    </source>
</evidence>
<sequence length="77" mass="9101">MKQNNRELELNQTGTTLSIFMASYNQNLPQGFPRASVKALQEFQVTHPLLFKRGDEWSIDRHRKRLMDWLSSRHDVS</sequence>
<organism evidence="1 2">
    <name type="scientific">Candidatus Sungiibacteriota bacterium</name>
    <dbReference type="NCBI Taxonomy" id="2750080"/>
    <lineage>
        <taxon>Bacteria</taxon>
        <taxon>Candidatus Sungiibacteriota</taxon>
    </lineage>
</organism>